<evidence type="ECO:0000313" key="2">
    <source>
        <dbReference type="EMBL" id="VVE23538.1"/>
    </source>
</evidence>
<sequence length="389" mass="41408">MKKIAYVLEYGVIHPYSVQPDGSLSPLGNPVSCANAVGIACPNVSKFSPKGDYLFVVSESADQSEKTGAISIYHVESDGSLTPKIDHYTNGVSDDPSYVIGFYVGSSLYYLYIDNFLIENPLTEQIPGFRFLSSQASPEALTPWTKNIQGLPDTVIGDIATLELVPTPGATPSYQAQFVLAIYQDTPAKKSQIVALSTNAFGLAYRGSGEINSANIDSDNEGNSLAADPNGKFVYVILDSMPTSAPNPLQVVGFKLENGGQQFIPLGNVAHLPGSGNAGVVSQNGKYLFVAVAADILTNQGENVVISYKIGVDGLLTKSDQKPCGFLGDNTVTLVIEPSGRYLYALSEFGGTIQVYEINDDDGSLTTKLTISVDTQVNSVLIDMVVIDM</sequence>
<dbReference type="PANTHER" id="PTHR30344">
    <property type="entry name" value="6-PHOSPHOGLUCONOLACTONASE-RELATED"/>
    <property type="match status" value="1"/>
</dbReference>
<dbReference type="Proteomes" id="UP000343317">
    <property type="component" value="Unassembled WGS sequence"/>
</dbReference>
<name>A0A5E4WFV9_9BURK</name>
<keyword evidence="3" id="KW-1185">Reference proteome</keyword>
<organism evidence="2 3">
    <name type="scientific">Pandoraea horticolens</name>
    <dbReference type="NCBI Taxonomy" id="2508298"/>
    <lineage>
        <taxon>Bacteria</taxon>
        <taxon>Pseudomonadati</taxon>
        <taxon>Pseudomonadota</taxon>
        <taxon>Betaproteobacteria</taxon>
        <taxon>Burkholderiales</taxon>
        <taxon>Burkholderiaceae</taxon>
        <taxon>Pandoraea</taxon>
    </lineage>
</organism>
<evidence type="ECO:0000313" key="3">
    <source>
        <dbReference type="Proteomes" id="UP000343317"/>
    </source>
</evidence>
<proteinExistence type="predicted"/>
<dbReference type="RefSeq" id="WP_150621415.1">
    <property type="nucleotide sequence ID" value="NZ_CABPSM010000009.1"/>
</dbReference>
<dbReference type="PANTHER" id="PTHR30344:SF1">
    <property type="entry name" value="6-PHOSPHOGLUCONOLACTONASE"/>
    <property type="match status" value="1"/>
</dbReference>
<dbReference type="InterPro" id="IPR015943">
    <property type="entry name" value="WD40/YVTN_repeat-like_dom_sf"/>
</dbReference>
<reference evidence="2 3" key="1">
    <citation type="submission" date="2019-08" db="EMBL/GenBank/DDBJ databases">
        <authorList>
            <person name="Peeters C."/>
        </authorList>
    </citation>
    <scope>NUCLEOTIDE SEQUENCE [LARGE SCALE GENOMIC DNA]</scope>
    <source>
        <strain evidence="2 3">LMG 31112</strain>
    </source>
</reference>
<evidence type="ECO:0000256" key="1">
    <source>
        <dbReference type="ARBA" id="ARBA00022526"/>
    </source>
</evidence>
<dbReference type="EMBL" id="CABPSM010000009">
    <property type="protein sequence ID" value="VVE23538.1"/>
    <property type="molecule type" value="Genomic_DNA"/>
</dbReference>
<dbReference type="GO" id="GO:0017057">
    <property type="term" value="F:6-phosphogluconolactonase activity"/>
    <property type="evidence" value="ECO:0007669"/>
    <property type="project" value="UniProtKB-EC"/>
</dbReference>
<protein>
    <submittedName>
        <fullName evidence="2">6-phosphogluconolactonase</fullName>
        <ecNumber evidence="2">3.1.1.31</ecNumber>
    </submittedName>
</protein>
<gene>
    <name evidence="2" type="primary">pgl</name>
    <name evidence="2" type="ORF">PHO31112_03258</name>
</gene>
<dbReference type="EC" id="3.1.1.31" evidence="2"/>
<dbReference type="AlphaFoldDB" id="A0A5E4WFV9"/>
<keyword evidence="2" id="KW-0378">Hydrolase</keyword>
<keyword evidence="1" id="KW-0119">Carbohydrate metabolism</keyword>
<accession>A0A5E4WFV9</accession>
<dbReference type="Gene3D" id="2.130.10.10">
    <property type="entry name" value="YVTN repeat-like/Quinoprotein amine dehydrogenase"/>
    <property type="match status" value="1"/>
</dbReference>
<keyword evidence="1" id="KW-0313">Glucose metabolism</keyword>
<dbReference type="GO" id="GO:0006006">
    <property type="term" value="P:glucose metabolic process"/>
    <property type="evidence" value="ECO:0007669"/>
    <property type="project" value="UniProtKB-KW"/>
</dbReference>
<dbReference type="SUPFAM" id="SSF75011">
    <property type="entry name" value="3-carboxy-cis,cis-mucoante lactonizing enzyme"/>
    <property type="match status" value="1"/>
</dbReference>
<dbReference type="InterPro" id="IPR050282">
    <property type="entry name" value="Cycloisomerase_2"/>
</dbReference>